<evidence type="ECO:0000256" key="1">
    <source>
        <dbReference type="ARBA" id="ARBA00022592"/>
    </source>
</evidence>
<dbReference type="NCBIfam" id="TIGR02135">
    <property type="entry name" value="phoU_full"/>
    <property type="match status" value="1"/>
</dbReference>
<keyword evidence="2" id="KW-0813">Transport</keyword>
<comment type="similarity">
    <text evidence="2">Belongs to the PhoU family.</text>
</comment>
<reference evidence="5" key="1">
    <citation type="journal article" date="2019" name="Int. J. Syst. Evol. Microbiol.">
        <title>The Global Catalogue of Microorganisms (GCM) 10K type strain sequencing project: providing services to taxonomists for standard genome sequencing and annotation.</title>
        <authorList>
            <consortium name="The Broad Institute Genomics Platform"/>
            <consortium name="The Broad Institute Genome Sequencing Center for Infectious Disease"/>
            <person name="Wu L."/>
            <person name="Ma J."/>
        </authorList>
    </citation>
    <scope>NUCLEOTIDE SEQUENCE [LARGE SCALE GENOMIC DNA]</scope>
    <source>
        <strain evidence="5">JCM 18532</strain>
    </source>
</reference>
<comment type="caution">
    <text evidence="4">The sequence shown here is derived from an EMBL/GenBank/DDBJ whole genome shotgun (WGS) entry which is preliminary data.</text>
</comment>
<dbReference type="Gene3D" id="1.20.58.220">
    <property type="entry name" value="Phosphate transport system protein phou homolog 2, domain 2"/>
    <property type="match status" value="1"/>
</dbReference>
<dbReference type="Proteomes" id="UP001499882">
    <property type="component" value="Unassembled WGS sequence"/>
</dbReference>
<evidence type="ECO:0000313" key="5">
    <source>
        <dbReference type="Proteomes" id="UP001499882"/>
    </source>
</evidence>
<dbReference type="InterPro" id="IPR038078">
    <property type="entry name" value="PhoU-like_sf"/>
</dbReference>
<accession>A0ABP8YYS4</accession>
<comment type="subunit">
    <text evidence="2">Homodimer.</text>
</comment>
<sequence>MLRVCAMREAFHEQLDGIFHDLADICGSVESAVRLATESLLSGDADIAEQVISADVDIDRARERVEDSAFLLLSLQQPVASDLRTVVAALRMVSELERMGDLSVHVAKIARLRVPNLAVPAAVQPIIERMAAVAEDMVCRVSKIITDRNVDDALALVHADEEMDQLRRQSFAELLSTDWSHGVEAAVDVALLGRYYERIADHAVSVANRVVFVVTGENPRSVDG</sequence>
<comment type="function">
    <text evidence="2">Plays a role in the regulation of phosphate uptake.</text>
</comment>
<dbReference type="InterPro" id="IPR026022">
    <property type="entry name" value="PhoU_dom"/>
</dbReference>
<feature type="domain" description="PhoU" evidence="3">
    <location>
        <begin position="25"/>
        <end position="109"/>
    </location>
</feature>
<dbReference type="SUPFAM" id="SSF109755">
    <property type="entry name" value="PhoU-like"/>
    <property type="match status" value="1"/>
</dbReference>
<gene>
    <name evidence="4" type="primary">phoU</name>
    <name evidence="4" type="ORF">GCM10023350_26360</name>
</gene>
<dbReference type="PANTHER" id="PTHR42930">
    <property type="entry name" value="PHOSPHATE-SPECIFIC TRANSPORT SYSTEM ACCESSORY PROTEIN PHOU"/>
    <property type="match status" value="1"/>
</dbReference>
<organism evidence="4 5">
    <name type="scientific">Nocardioides endophyticus</name>
    <dbReference type="NCBI Taxonomy" id="1353775"/>
    <lineage>
        <taxon>Bacteria</taxon>
        <taxon>Bacillati</taxon>
        <taxon>Actinomycetota</taxon>
        <taxon>Actinomycetes</taxon>
        <taxon>Propionibacteriales</taxon>
        <taxon>Nocardioidaceae</taxon>
        <taxon>Nocardioides</taxon>
    </lineage>
</organism>
<dbReference type="PIRSF" id="PIRSF003107">
    <property type="entry name" value="PhoU"/>
    <property type="match status" value="1"/>
</dbReference>
<dbReference type="Pfam" id="PF01895">
    <property type="entry name" value="PhoU"/>
    <property type="match status" value="2"/>
</dbReference>
<dbReference type="PANTHER" id="PTHR42930:SF3">
    <property type="entry name" value="PHOSPHATE-SPECIFIC TRANSPORT SYSTEM ACCESSORY PROTEIN PHOU"/>
    <property type="match status" value="1"/>
</dbReference>
<keyword evidence="5" id="KW-1185">Reference proteome</keyword>
<feature type="domain" description="PhoU" evidence="3">
    <location>
        <begin position="127"/>
        <end position="210"/>
    </location>
</feature>
<evidence type="ECO:0000313" key="4">
    <source>
        <dbReference type="EMBL" id="GAA4740624.1"/>
    </source>
</evidence>
<dbReference type="InterPro" id="IPR028366">
    <property type="entry name" value="PhoU"/>
</dbReference>
<dbReference type="EMBL" id="BAABKN010000015">
    <property type="protein sequence ID" value="GAA4740624.1"/>
    <property type="molecule type" value="Genomic_DNA"/>
</dbReference>
<proteinExistence type="inferred from homology"/>
<comment type="subcellular location">
    <subcellularLocation>
        <location evidence="2">Cytoplasm</location>
    </subcellularLocation>
</comment>
<keyword evidence="1 2" id="KW-0592">Phosphate transport</keyword>
<evidence type="ECO:0000256" key="2">
    <source>
        <dbReference type="PIRNR" id="PIRNR003107"/>
    </source>
</evidence>
<protein>
    <recommendedName>
        <fullName evidence="2">Phosphate-specific transport system accessory protein PhoU</fullName>
    </recommendedName>
</protein>
<name>A0ABP8YYS4_9ACTN</name>
<evidence type="ECO:0000259" key="3">
    <source>
        <dbReference type="Pfam" id="PF01895"/>
    </source>
</evidence>
<keyword evidence="2" id="KW-0963">Cytoplasm</keyword>